<evidence type="ECO:0000256" key="1">
    <source>
        <dbReference type="SAM" id="MobiDB-lite"/>
    </source>
</evidence>
<proteinExistence type="predicted"/>
<accession>A0A3N7IUK0</accession>
<reference evidence="2 3" key="1">
    <citation type="submission" date="2018-08" db="EMBL/GenBank/DDBJ databases">
        <authorList>
            <person name="Khan S.A."/>
            <person name="Jeon C.O."/>
            <person name="Chun B.H."/>
            <person name="Jeong S.E."/>
        </authorList>
    </citation>
    <scope>NUCLEOTIDE SEQUENCE [LARGE SCALE GENOMIC DNA]</scope>
    <source>
        <strain evidence="2 3">S-16</strain>
    </source>
</reference>
<sequence length="110" mass="11734">MRDAQRTARQADHAGADCRAGEGGALTRPPRRRSAHPPHSAIHQAGSTTGLVGPGQGLCPASTIQSGRLHDIRLLSLPACPPSTPRTPKPARPARWKATRWCWPPSAPAW</sequence>
<evidence type="ECO:0000313" key="2">
    <source>
        <dbReference type="EMBL" id="RQP22512.1"/>
    </source>
</evidence>
<dbReference type="AlphaFoldDB" id="A0A3N7IUK0"/>
<comment type="caution">
    <text evidence="2">The sequence shown here is derived from an EMBL/GenBank/DDBJ whole genome shotgun (WGS) entry which is preliminary data.</text>
</comment>
<protein>
    <submittedName>
        <fullName evidence="2">Uncharacterized protein</fullName>
    </submittedName>
</protein>
<dbReference type="Proteomes" id="UP000267464">
    <property type="component" value="Unassembled WGS sequence"/>
</dbReference>
<feature type="region of interest" description="Disordered" evidence="1">
    <location>
        <begin position="1"/>
        <end position="57"/>
    </location>
</feature>
<feature type="compositionally biased region" description="Basic and acidic residues" evidence="1">
    <location>
        <begin position="1"/>
        <end position="20"/>
    </location>
</feature>
<keyword evidence="3" id="KW-1185">Reference proteome</keyword>
<evidence type="ECO:0000313" key="3">
    <source>
        <dbReference type="Proteomes" id="UP000267464"/>
    </source>
</evidence>
<organism evidence="2 3">
    <name type="scientific">Piscinibacter terrae</name>
    <dbReference type="NCBI Taxonomy" id="2496871"/>
    <lineage>
        <taxon>Bacteria</taxon>
        <taxon>Pseudomonadati</taxon>
        <taxon>Pseudomonadota</taxon>
        <taxon>Betaproteobacteria</taxon>
        <taxon>Burkholderiales</taxon>
        <taxon>Sphaerotilaceae</taxon>
        <taxon>Piscinibacter</taxon>
    </lineage>
</organism>
<reference evidence="2 3" key="2">
    <citation type="submission" date="2018-12" db="EMBL/GenBank/DDBJ databases">
        <title>Rhizobacter gummiphilus sp. nov., a rubber-degrading bacterium isolated from the soil of a botanical garden in Japan.</title>
        <authorList>
            <person name="Shunsuke S.S."/>
        </authorList>
    </citation>
    <scope>NUCLEOTIDE SEQUENCE [LARGE SCALE GENOMIC DNA]</scope>
    <source>
        <strain evidence="2 3">S-16</strain>
    </source>
</reference>
<dbReference type="EMBL" id="QUSW01000007">
    <property type="protein sequence ID" value="RQP22512.1"/>
    <property type="molecule type" value="Genomic_DNA"/>
</dbReference>
<gene>
    <name evidence="2" type="ORF">DZC73_23090</name>
</gene>
<name>A0A3N7IUK0_9BURK</name>